<name>A0ABQ8IEB5_9ROSI</name>
<dbReference type="Pfam" id="PF01397">
    <property type="entry name" value="Terpene_synth"/>
    <property type="match status" value="1"/>
</dbReference>
<keyword evidence="3" id="KW-1185">Reference proteome</keyword>
<dbReference type="Gene3D" id="1.50.10.130">
    <property type="entry name" value="Terpene synthase, N-terminal domain"/>
    <property type="match status" value="1"/>
</dbReference>
<reference evidence="2 3" key="1">
    <citation type="submission" date="2021-02" db="EMBL/GenBank/DDBJ databases">
        <title>Plant Genome Project.</title>
        <authorList>
            <person name="Zhang R.-G."/>
        </authorList>
    </citation>
    <scope>NUCLEOTIDE SEQUENCE [LARGE SCALE GENOMIC DNA]</scope>
    <source>
        <tissue evidence="2">Leaves</tissue>
    </source>
</reference>
<evidence type="ECO:0000313" key="2">
    <source>
        <dbReference type="EMBL" id="KAH7574997.1"/>
    </source>
</evidence>
<evidence type="ECO:0000313" key="3">
    <source>
        <dbReference type="Proteomes" id="UP000827721"/>
    </source>
</evidence>
<protein>
    <recommendedName>
        <fullName evidence="1">Terpene synthase N-terminal domain-containing protein</fullName>
    </recommendedName>
</protein>
<dbReference type="PANTHER" id="PTHR31225">
    <property type="entry name" value="OS04G0344100 PROTEIN-RELATED"/>
    <property type="match status" value="1"/>
</dbReference>
<sequence>MSTTQVLLVSDKSQVMRRTANFPANIWGDRFVNYNSEEDKINHASKLQEIDELKEQVRREVRDIVNSPLTVQQLNFIDAIERLGVGYHFEAEIQQVLQHLYDIYNDHEYDLYYTALCFRLLRQNGHYVSCDKFNKFKDDEGNFKESLASDVLGMLSLYEAAHVGVHGEDILDEAIAFTTAHLQSMVTQLTNPQLAEQVIHALRQPLQRGVPRVESRRYISVYQDEDSHNQALLKLAKLDFNLLQSLHKKELSEICR</sequence>
<dbReference type="Proteomes" id="UP000827721">
    <property type="component" value="Unassembled WGS sequence"/>
</dbReference>
<dbReference type="InterPro" id="IPR008949">
    <property type="entry name" value="Isoprenoid_synthase_dom_sf"/>
</dbReference>
<dbReference type="InterPro" id="IPR001906">
    <property type="entry name" value="Terpene_synth_N"/>
</dbReference>
<evidence type="ECO:0000259" key="1">
    <source>
        <dbReference type="Pfam" id="PF01397"/>
    </source>
</evidence>
<organism evidence="2 3">
    <name type="scientific">Xanthoceras sorbifolium</name>
    <dbReference type="NCBI Taxonomy" id="99658"/>
    <lineage>
        <taxon>Eukaryota</taxon>
        <taxon>Viridiplantae</taxon>
        <taxon>Streptophyta</taxon>
        <taxon>Embryophyta</taxon>
        <taxon>Tracheophyta</taxon>
        <taxon>Spermatophyta</taxon>
        <taxon>Magnoliopsida</taxon>
        <taxon>eudicotyledons</taxon>
        <taxon>Gunneridae</taxon>
        <taxon>Pentapetalae</taxon>
        <taxon>rosids</taxon>
        <taxon>malvids</taxon>
        <taxon>Sapindales</taxon>
        <taxon>Sapindaceae</taxon>
        <taxon>Xanthoceroideae</taxon>
        <taxon>Xanthoceras</taxon>
    </lineage>
</organism>
<dbReference type="PANTHER" id="PTHR31225:SF251">
    <property type="entry name" value="(-)-GERMACRENE D SYNTHASE-LIKE ISOFORM X2"/>
    <property type="match status" value="1"/>
</dbReference>
<dbReference type="InterPro" id="IPR036965">
    <property type="entry name" value="Terpene_synth_N_sf"/>
</dbReference>
<feature type="domain" description="Terpene synthase N-terminal" evidence="1">
    <location>
        <begin position="26"/>
        <end position="202"/>
    </location>
</feature>
<comment type="caution">
    <text evidence="2">The sequence shown here is derived from an EMBL/GenBank/DDBJ whole genome shotgun (WGS) entry which is preliminary data.</text>
</comment>
<accession>A0ABQ8IEB5</accession>
<proteinExistence type="predicted"/>
<dbReference type="InterPro" id="IPR050148">
    <property type="entry name" value="Terpene_synthase-like"/>
</dbReference>
<dbReference type="Gene3D" id="1.10.600.10">
    <property type="entry name" value="Farnesyl Diphosphate Synthase"/>
    <property type="match status" value="1"/>
</dbReference>
<dbReference type="InterPro" id="IPR008930">
    <property type="entry name" value="Terpenoid_cyclase/PrenylTrfase"/>
</dbReference>
<dbReference type="EMBL" id="JAFEMO010000002">
    <property type="protein sequence ID" value="KAH7574997.1"/>
    <property type="molecule type" value="Genomic_DNA"/>
</dbReference>
<dbReference type="SUPFAM" id="SSF48239">
    <property type="entry name" value="Terpenoid cyclases/Protein prenyltransferases"/>
    <property type="match status" value="1"/>
</dbReference>
<dbReference type="SUPFAM" id="SSF48576">
    <property type="entry name" value="Terpenoid synthases"/>
    <property type="match status" value="1"/>
</dbReference>
<gene>
    <name evidence="2" type="ORF">JRO89_XS02G0031600</name>
</gene>